<dbReference type="EMBL" id="CAJVQC010117690">
    <property type="protein sequence ID" value="CAG8837446.1"/>
    <property type="molecule type" value="Genomic_DNA"/>
</dbReference>
<protein>
    <submittedName>
        <fullName evidence="1">28114_t:CDS:1</fullName>
    </submittedName>
</protein>
<evidence type="ECO:0000313" key="2">
    <source>
        <dbReference type="Proteomes" id="UP000789920"/>
    </source>
</evidence>
<comment type="caution">
    <text evidence="1">The sequence shown here is derived from an EMBL/GenBank/DDBJ whole genome shotgun (WGS) entry which is preliminary data.</text>
</comment>
<evidence type="ECO:0000313" key="1">
    <source>
        <dbReference type="EMBL" id="CAG8837446.1"/>
    </source>
</evidence>
<dbReference type="Proteomes" id="UP000789920">
    <property type="component" value="Unassembled WGS sequence"/>
</dbReference>
<reference evidence="1" key="1">
    <citation type="submission" date="2021-06" db="EMBL/GenBank/DDBJ databases">
        <authorList>
            <person name="Kallberg Y."/>
            <person name="Tangrot J."/>
            <person name="Rosling A."/>
        </authorList>
    </citation>
    <scope>NUCLEOTIDE SEQUENCE</scope>
    <source>
        <strain evidence="1">MA461A</strain>
    </source>
</reference>
<organism evidence="1 2">
    <name type="scientific">Racocetra persica</name>
    <dbReference type="NCBI Taxonomy" id="160502"/>
    <lineage>
        <taxon>Eukaryota</taxon>
        <taxon>Fungi</taxon>
        <taxon>Fungi incertae sedis</taxon>
        <taxon>Mucoromycota</taxon>
        <taxon>Glomeromycotina</taxon>
        <taxon>Glomeromycetes</taxon>
        <taxon>Diversisporales</taxon>
        <taxon>Gigasporaceae</taxon>
        <taxon>Racocetra</taxon>
    </lineage>
</organism>
<sequence>MDIYFTAHQPWIKWITCNVQTVISGMLSNTRWDETDVQTLVWE</sequence>
<proteinExistence type="predicted"/>
<keyword evidence="2" id="KW-1185">Reference proteome</keyword>
<feature type="non-terminal residue" evidence="1">
    <location>
        <position position="43"/>
    </location>
</feature>
<accession>A0ACA9SG13</accession>
<gene>
    <name evidence="1" type="ORF">RPERSI_LOCUS30310</name>
</gene>
<name>A0ACA9SG13_9GLOM</name>